<name>A0A8S1F1H7_9PELO</name>
<protein>
    <recommendedName>
        <fullName evidence="6">DNA2/NAM7 helicase-like C-terminal domain-containing protein</fullName>
    </recommendedName>
</protein>
<feature type="domain" description="DNA2/NAM7 helicase-like C-terminal" evidence="3">
    <location>
        <begin position="1004"/>
        <end position="1084"/>
    </location>
</feature>
<dbReference type="GO" id="GO:0004190">
    <property type="term" value="F:aspartic-type endopeptidase activity"/>
    <property type="evidence" value="ECO:0007669"/>
    <property type="project" value="InterPro"/>
</dbReference>
<dbReference type="GO" id="GO:0006508">
    <property type="term" value="P:proteolysis"/>
    <property type="evidence" value="ECO:0007669"/>
    <property type="project" value="InterPro"/>
</dbReference>
<gene>
    <name evidence="4" type="ORF">CBOVIS_LOCUS8317</name>
</gene>
<dbReference type="PANTHER" id="PTHR31524:SF2">
    <property type="entry name" value="PROTEIN CBG10426"/>
    <property type="match status" value="1"/>
</dbReference>
<keyword evidence="1" id="KW-0812">Transmembrane</keyword>
<keyword evidence="5" id="KW-1185">Reference proteome</keyword>
<dbReference type="Gene3D" id="3.40.50.300">
    <property type="entry name" value="P-loop containing nucleotide triphosphate hydrolases"/>
    <property type="match status" value="1"/>
</dbReference>
<dbReference type="InterPro" id="IPR027417">
    <property type="entry name" value="P-loop_NTPase"/>
</dbReference>
<dbReference type="PROSITE" id="PS00141">
    <property type="entry name" value="ASP_PROTEASE"/>
    <property type="match status" value="1"/>
</dbReference>
<dbReference type="CDD" id="cd18808">
    <property type="entry name" value="SF1_C_Upf1"/>
    <property type="match status" value="1"/>
</dbReference>
<evidence type="ECO:0000256" key="1">
    <source>
        <dbReference type="SAM" id="Phobius"/>
    </source>
</evidence>
<keyword evidence="1" id="KW-1133">Transmembrane helix</keyword>
<dbReference type="InterPro" id="IPR001969">
    <property type="entry name" value="Aspartic_peptidase_AS"/>
</dbReference>
<proteinExistence type="predicted"/>
<keyword evidence="1" id="KW-0472">Membrane</keyword>
<reference evidence="4 5" key="1">
    <citation type="submission" date="2020-04" db="EMBL/GenBank/DDBJ databases">
        <authorList>
            <person name="Laetsch R D."/>
            <person name="Stevens L."/>
            <person name="Kumar S."/>
            <person name="Blaxter L. M."/>
        </authorList>
    </citation>
    <scope>NUCLEOTIDE SEQUENCE [LARGE SCALE GENOMIC DNA]</scope>
</reference>
<comment type="caution">
    <text evidence="4">The sequence shown here is derived from an EMBL/GenBank/DDBJ whole genome shotgun (WGS) entry which is preliminary data.</text>
</comment>
<dbReference type="PANTHER" id="PTHR31524">
    <property type="match status" value="1"/>
</dbReference>
<accession>A0A8S1F1H7</accession>
<organism evidence="4 5">
    <name type="scientific">Caenorhabditis bovis</name>
    <dbReference type="NCBI Taxonomy" id="2654633"/>
    <lineage>
        <taxon>Eukaryota</taxon>
        <taxon>Metazoa</taxon>
        <taxon>Ecdysozoa</taxon>
        <taxon>Nematoda</taxon>
        <taxon>Chromadorea</taxon>
        <taxon>Rhabditida</taxon>
        <taxon>Rhabditina</taxon>
        <taxon>Rhabditomorpha</taxon>
        <taxon>Rhabditoidea</taxon>
        <taxon>Rhabditidae</taxon>
        <taxon>Peloderinae</taxon>
        <taxon>Caenorhabditis</taxon>
    </lineage>
</organism>
<dbReference type="InterPro" id="IPR041679">
    <property type="entry name" value="DNA2/NAM7-like_C"/>
</dbReference>
<dbReference type="InterPro" id="IPR047187">
    <property type="entry name" value="SF1_C_Upf1"/>
</dbReference>
<feature type="domain" description="Retrotransposon gag" evidence="2">
    <location>
        <begin position="100"/>
        <end position="180"/>
    </location>
</feature>
<feature type="transmembrane region" description="Helical" evidence="1">
    <location>
        <begin position="595"/>
        <end position="617"/>
    </location>
</feature>
<dbReference type="Proteomes" id="UP000494206">
    <property type="component" value="Unassembled WGS sequence"/>
</dbReference>
<dbReference type="Gene3D" id="2.40.70.10">
    <property type="entry name" value="Acid Proteases"/>
    <property type="match status" value="1"/>
</dbReference>
<dbReference type="InterPro" id="IPR005162">
    <property type="entry name" value="Retrotrans_gag_dom"/>
</dbReference>
<evidence type="ECO:0000313" key="5">
    <source>
        <dbReference type="Proteomes" id="UP000494206"/>
    </source>
</evidence>
<evidence type="ECO:0008006" key="6">
    <source>
        <dbReference type="Google" id="ProtNLM"/>
    </source>
</evidence>
<dbReference type="OrthoDB" id="5869299at2759"/>
<dbReference type="AlphaFoldDB" id="A0A8S1F1H7"/>
<dbReference type="EMBL" id="CADEPM010000005">
    <property type="protein sequence ID" value="CAB3406215.1"/>
    <property type="molecule type" value="Genomic_DNA"/>
</dbReference>
<evidence type="ECO:0000313" key="4">
    <source>
        <dbReference type="EMBL" id="CAB3406215.1"/>
    </source>
</evidence>
<dbReference type="InterPro" id="IPR021109">
    <property type="entry name" value="Peptidase_aspartic_dom_sf"/>
</dbReference>
<evidence type="ECO:0000259" key="3">
    <source>
        <dbReference type="Pfam" id="PF13087"/>
    </source>
</evidence>
<sequence length="1116" mass="123911">MQDSDTVKGSQFKTLQSACVTDFEVTHGVMRSLAERAENRIKGFAEITRINTITASMRPSSQVPIFGGSPNDTFSAFLRSFNDHANTAKPPLGDLEKRNIFLTYLTDAARDRAEEFLEQESEASFATLVNHLKVKYEDPVRAELSRQQLRTTNQLPGESVDEFAAKPDTTADDTVRELRAQVEALTMRNNQLTNSMTPRVNTVRVSKLPLFIALLACLASPTTAFNALLCLPNSPESLINIPSSFDCNSVKPSPFTQTKKVSLSVYRPNSIAYDSTATLCKIIQTTSTFSVNLFGSRYIETNSKQATVSAEECKLMMNHQRCSFGDLQPRDGIFKTNNAHRIEWPNFLIGALSPAKTVVTNNCLMLTTRIVMRFNQKFPESPAGSMRGCDYTTGFCNQRQGAAFMWKPNPEQSCRFIKLRTMSGHQSDNIWLSENKEFALSFNSSNPIIEDCGKSLVVTDQGFAVPTRRIAKREIVPPSITNLTNFVSSNQLSAQLLAAEKDILESSSLCISTSDIVPSQPTIFHHLVIGSITETISPAHYNEIWDALEGSADKLTKIVSRNAFSTSGSTKASEISEVISAYEQWLDFGHRLFQAWTAIVCTFVTLYAIFLVVAIFIKQQAEALPFSVSHRFGKKTANPPSEVIFDYSDLLPATTTIATFHSPQAFFTAQIPIKANNINLLALVDTGASFTIAGSEICALIGIHTLNKPLTNNAIGLGGNEVKIAGTAPIRYKIGSFEIQHITHFTINKCTPPGPFFYDIILEAFVTCVSPQNKNVFDATLISQAKKITELGLLIAPTVISTNHIALLVTNPSNQMVTLYPEMTIATAAMVFSEGTPEKVLTCHYSSGGSPDVLSIDNENFRNPQFKIDLTKAELSDERKELHLHKPLQAKKADRNSNFRAILVNHYMEKLSHSRSTPMIRSTAVSEPLRALVEKRLVPTVELRHVWRTHPTITTALSDLFYGNSLITKVEARERSNFMTRTPWWPNKEHPILFVHHTHSHTLAERDVGVVAFYRAQADRIANALNEVSVTTGTVDAFQGQEREVMIVCLTRTHGDPTDFLLDERRINVAMSRAKQCVILVGNANIIGEAGYWSEIFRTCRYAQTILTESQLPEAQ</sequence>
<dbReference type="SUPFAM" id="SSF52540">
    <property type="entry name" value="P-loop containing nucleoside triphosphate hydrolases"/>
    <property type="match status" value="1"/>
</dbReference>
<dbReference type="Pfam" id="PF13087">
    <property type="entry name" value="AAA_12"/>
    <property type="match status" value="1"/>
</dbReference>
<evidence type="ECO:0000259" key="2">
    <source>
        <dbReference type="Pfam" id="PF03732"/>
    </source>
</evidence>
<dbReference type="SUPFAM" id="SSF50630">
    <property type="entry name" value="Acid proteases"/>
    <property type="match status" value="1"/>
</dbReference>
<dbReference type="Pfam" id="PF03732">
    <property type="entry name" value="Retrotrans_gag"/>
    <property type="match status" value="1"/>
</dbReference>